<feature type="compositionally biased region" description="Basic and acidic residues" evidence="1">
    <location>
        <begin position="49"/>
        <end position="69"/>
    </location>
</feature>
<feature type="domain" description="SAM" evidence="2">
    <location>
        <begin position="152"/>
        <end position="195"/>
    </location>
</feature>
<keyword evidence="4" id="KW-1185">Reference proteome</keyword>
<reference evidence="3" key="1">
    <citation type="submission" date="2021-11" db="EMBL/GenBank/DDBJ databases">
        <authorList>
            <consortium name="Genoscope - CEA"/>
            <person name="William W."/>
        </authorList>
    </citation>
    <scope>NUCLEOTIDE SEQUENCE</scope>
</reference>
<gene>
    <name evidence="3" type="ORF">PECAL_6P03700</name>
</gene>
<organism evidence="3 4">
    <name type="scientific">Pelagomonas calceolata</name>
    <dbReference type="NCBI Taxonomy" id="35677"/>
    <lineage>
        <taxon>Eukaryota</taxon>
        <taxon>Sar</taxon>
        <taxon>Stramenopiles</taxon>
        <taxon>Ochrophyta</taxon>
        <taxon>Pelagophyceae</taxon>
        <taxon>Pelagomonadales</taxon>
        <taxon>Pelagomonadaceae</taxon>
        <taxon>Pelagomonas</taxon>
    </lineage>
</organism>
<dbReference type="Proteomes" id="UP000789595">
    <property type="component" value="Unassembled WGS sequence"/>
</dbReference>
<dbReference type="Gene3D" id="1.10.150.50">
    <property type="entry name" value="Transcription Factor, Ets-1"/>
    <property type="match status" value="1"/>
</dbReference>
<dbReference type="EMBL" id="CAKKNE010000006">
    <property type="protein sequence ID" value="CAH0378772.1"/>
    <property type="molecule type" value="Genomic_DNA"/>
</dbReference>
<dbReference type="InterPro" id="IPR013761">
    <property type="entry name" value="SAM/pointed_sf"/>
</dbReference>
<proteinExistence type="predicted"/>
<name>A0A8J2SZC6_9STRA</name>
<protein>
    <recommendedName>
        <fullName evidence="2">SAM domain-containing protein</fullName>
    </recommendedName>
</protein>
<dbReference type="Pfam" id="PF07647">
    <property type="entry name" value="SAM_2"/>
    <property type="match status" value="1"/>
</dbReference>
<comment type="caution">
    <text evidence="3">The sequence shown here is derived from an EMBL/GenBank/DDBJ whole genome shotgun (WGS) entry which is preliminary data.</text>
</comment>
<sequence>MACLAPADRWPADAAAMDAEALDEPSLLLPRAGGVSPPTTPRRRRVSSHVRDSDPRRRDSMETPPKRASFEELRDSWVSMRRSRELVLARESAEVAAPDVSWSDSYVRVTDSGERFAPRVSFSSSKGVVTPSAILDRIDRLVPVLEPPRDHLEMWLDRRGLGVYAKALKSLGARRVSDLALLEDEDLDAMGFTAQQKCEIRVRVA</sequence>
<dbReference type="InterPro" id="IPR001660">
    <property type="entry name" value="SAM"/>
</dbReference>
<evidence type="ECO:0000256" key="1">
    <source>
        <dbReference type="SAM" id="MobiDB-lite"/>
    </source>
</evidence>
<feature type="region of interest" description="Disordered" evidence="1">
    <location>
        <begin position="23"/>
        <end position="69"/>
    </location>
</feature>
<evidence type="ECO:0000313" key="4">
    <source>
        <dbReference type="Proteomes" id="UP000789595"/>
    </source>
</evidence>
<evidence type="ECO:0000313" key="3">
    <source>
        <dbReference type="EMBL" id="CAH0378772.1"/>
    </source>
</evidence>
<dbReference type="AlphaFoldDB" id="A0A8J2SZC6"/>
<accession>A0A8J2SZC6</accession>
<evidence type="ECO:0000259" key="2">
    <source>
        <dbReference type="Pfam" id="PF07647"/>
    </source>
</evidence>
<dbReference type="SUPFAM" id="SSF47769">
    <property type="entry name" value="SAM/Pointed domain"/>
    <property type="match status" value="1"/>
</dbReference>